<keyword evidence="12" id="KW-0539">Nucleus</keyword>
<dbReference type="Proteomes" id="UP001293593">
    <property type="component" value="Unassembled WGS sequence"/>
</dbReference>
<evidence type="ECO:0000256" key="14">
    <source>
        <dbReference type="ARBA" id="ARBA00048336"/>
    </source>
</evidence>
<evidence type="ECO:0000313" key="20">
    <source>
        <dbReference type="Proteomes" id="UP001293593"/>
    </source>
</evidence>
<dbReference type="GO" id="GO:0003723">
    <property type="term" value="F:RNA binding"/>
    <property type="evidence" value="ECO:0007669"/>
    <property type="project" value="UniProtKB-UniRule"/>
</dbReference>
<dbReference type="PANTHER" id="PTHR23081">
    <property type="entry name" value="RNA POLYMERASE II CTD PHOSPHATASE"/>
    <property type="match status" value="1"/>
</dbReference>
<dbReference type="SMART" id="SM00358">
    <property type="entry name" value="DSRM"/>
    <property type="match status" value="1"/>
</dbReference>
<dbReference type="PROSITE" id="PS50137">
    <property type="entry name" value="DS_RBD"/>
    <property type="match status" value="1"/>
</dbReference>
<reference evidence="19" key="1">
    <citation type="submission" date="2023-10" db="EMBL/GenBank/DDBJ databases">
        <title>Chromosome-level genome of the transformable northern wattle, Acacia crassicarpa.</title>
        <authorList>
            <person name="Massaro I."/>
            <person name="Sinha N.R."/>
            <person name="Poethig S."/>
            <person name="Leichty A.R."/>
        </authorList>
    </citation>
    <scope>NUCLEOTIDE SEQUENCE</scope>
    <source>
        <strain evidence="19">Acra3RX</strain>
        <tissue evidence="19">Leaf</tissue>
    </source>
</reference>
<evidence type="ECO:0000313" key="19">
    <source>
        <dbReference type="EMBL" id="KAK4268622.1"/>
    </source>
</evidence>
<evidence type="ECO:0000256" key="9">
    <source>
        <dbReference type="ARBA" id="ARBA00022884"/>
    </source>
</evidence>
<proteinExistence type="predicted"/>
<keyword evidence="8" id="KW-0378">Hydrolase</keyword>
<dbReference type="InterPro" id="IPR039189">
    <property type="entry name" value="Fcp1"/>
</dbReference>
<evidence type="ECO:0000259" key="18">
    <source>
        <dbReference type="PROSITE" id="PS50969"/>
    </source>
</evidence>
<feature type="region of interest" description="Disordered" evidence="16">
    <location>
        <begin position="493"/>
        <end position="512"/>
    </location>
</feature>
<dbReference type="InterPro" id="IPR036412">
    <property type="entry name" value="HAD-like_sf"/>
</dbReference>
<dbReference type="FunFam" id="3.40.50.1000:FF:000035">
    <property type="entry name" value="RNA polymerase II C-terminal domain phosphatase-like 1"/>
    <property type="match status" value="1"/>
</dbReference>
<evidence type="ECO:0000256" key="4">
    <source>
        <dbReference type="ARBA" id="ARBA00004123"/>
    </source>
</evidence>
<accession>A0AAE1JH85</accession>
<dbReference type="GO" id="GO:0008420">
    <property type="term" value="F:RNA polymerase II CTD heptapeptide repeat phosphatase activity"/>
    <property type="evidence" value="ECO:0007669"/>
    <property type="project" value="InterPro"/>
</dbReference>
<dbReference type="Gene3D" id="3.30.160.20">
    <property type="match status" value="1"/>
</dbReference>
<dbReference type="AlphaFoldDB" id="A0AAE1JH85"/>
<dbReference type="CDD" id="cd10845">
    <property type="entry name" value="DSRM_RNAse_III_family"/>
    <property type="match status" value="1"/>
</dbReference>
<dbReference type="InterPro" id="IPR004274">
    <property type="entry name" value="FCP1_dom"/>
</dbReference>
<evidence type="ECO:0000256" key="3">
    <source>
        <dbReference type="ARBA" id="ARBA00001946"/>
    </source>
</evidence>
<evidence type="ECO:0000256" key="16">
    <source>
        <dbReference type="SAM" id="MobiDB-lite"/>
    </source>
</evidence>
<dbReference type="SUPFAM" id="SSF56784">
    <property type="entry name" value="HAD-like"/>
    <property type="match status" value="1"/>
</dbReference>
<feature type="compositionally biased region" description="Polar residues" evidence="16">
    <location>
        <begin position="621"/>
        <end position="643"/>
    </location>
</feature>
<keyword evidence="10" id="KW-0805">Transcription regulation</keyword>
<comment type="caution">
    <text evidence="19">The sequence shown here is derived from an EMBL/GenBank/DDBJ whole genome shotgun (WGS) entry which is preliminary data.</text>
</comment>
<name>A0AAE1JH85_9FABA</name>
<keyword evidence="11" id="KW-0804">Transcription</keyword>
<dbReference type="Pfam" id="PF03031">
    <property type="entry name" value="NIF"/>
    <property type="match status" value="1"/>
</dbReference>
<dbReference type="EC" id="3.1.3.16" evidence="5"/>
<sequence length="811" mass="90595">MSRLGFKSVFFHGELRLGELDVIPASDQSFHLPNEIRIHHLSPRSERCPPLSVLQTISAFSVRCKLESSLPVEQPDLISLHASCFYELKTAVALVGDEEIHLVAMPSRRKKFPCFWCYSVPVGLYTACLRMLNQMCLAIVFDLDETLVVANTMKSFEDRIETLRGWLARETDLLRISGMSAELKRYMDDRKLLKQYVENDYVSDNGKIFKVQPEEVPPLSDSHGKVVRPVIRLQERNVVLTRINPEICDTSVLVRLRPAWEDLKCYLTANGRKRFEVYVCTMADRDYALEMWRLLDPEAHLINSKQLLDRVICVKSGSRKSLLDVFQNCMCHPRMAMVIDDRSMVWEDRDQPRVHVVPAFTPYYAPLAERANTVPVLCVARNVACNVRGYFFKDFDENLLQRIPEVFYEDDIESLPHPADVSNYLMAEDAGFVPNNSCVAPINEGIYAAEAERRLKHYDGIPSVGSDTGSSANNVKFKPEISVPTTGVISNIISPRSSRNPMPSPKPGLLGPPVRHGGFSVSCDNGMKRGLLTGKRDLNTKNQGFGEPPLISRPLNEAVLSPMQPKIGLVVEDHMGSRAQANDPPSVSIKEANIAKFNKYQAQQKFFSPIMPVSTPANLFSHSSLRNGEPSSVRDSQRQNLPSHCQPADDGSCQNHLSSNGKEIQSEAGKLNLLPSLSIGVLQEIGRRCSSKVEFRSVVSTSKDLQFSVEVLFTGEKIGIGMGRTKIDAQQQAAENALHRLAEKYVAHVEPRCGAVGQEFDKLSLNHENGFLWDAVNLESSEVQRANTLSRESASKTRDVEANLSSPNASK</sequence>
<keyword evidence="7" id="KW-0479">Metal-binding</keyword>
<comment type="catalytic activity">
    <reaction evidence="13">
        <text>O-phospho-L-seryl-[protein] + H2O = L-seryl-[protein] + phosphate</text>
        <dbReference type="Rhea" id="RHEA:20629"/>
        <dbReference type="Rhea" id="RHEA-COMP:9863"/>
        <dbReference type="Rhea" id="RHEA-COMP:11604"/>
        <dbReference type="ChEBI" id="CHEBI:15377"/>
        <dbReference type="ChEBI" id="CHEBI:29999"/>
        <dbReference type="ChEBI" id="CHEBI:43474"/>
        <dbReference type="ChEBI" id="CHEBI:83421"/>
        <dbReference type="EC" id="3.1.3.16"/>
    </reaction>
</comment>
<dbReference type="FunFam" id="3.30.160.20:FF:000035">
    <property type="entry name" value="RNA polymerase II C-terminal domain phosphatase-like 2"/>
    <property type="match status" value="1"/>
</dbReference>
<gene>
    <name evidence="19" type="ORF">QN277_025245</name>
</gene>
<feature type="domain" description="DRBM" evidence="17">
    <location>
        <begin position="677"/>
        <end position="743"/>
    </location>
</feature>
<dbReference type="EMBL" id="JAWXYG010000007">
    <property type="protein sequence ID" value="KAK4268622.1"/>
    <property type="molecule type" value="Genomic_DNA"/>
</dbReference>
<evidence type="ECO:0000256" key="13">
    <source>
        <dbReference type="ARBA" id="ARBA00047761"/>
    </source>
</evidence>
<evidence type="ECO:0000256" key="5">
    <source>
        <dbReference type="ARBA" id="ARBA00013081"/>
    </source>
</evidence>
<feature type="domain" description="FCP1 homology" evidence="18">
    <location>
        <begin position="132"/>
        <end position="380"/>
    </location>
</feature>
<evidence type="ECO:0000256" key="2">
    <source>
        <dbReference type="ARBA" id="ARBA00001941"/>
    </source>
</evidence>
<dbReference type="InterPro" id="IPR014720">
    <property type="entry name" value="dsRBD_dom"/>
</dbReference>
<dbReference type="GO" id="GO:0005634">
    <property type="term" value="C:nucleus"/>
    <property type="evidence" value="ECO:0007669"/>
    <property type="project" value="UniProtKB-SubCell"/>
</dbReference>
<keyword evidence="6" id="KW-0217">Developmental protein</keyword>
<comment type="catalytic activity">
    <reaction evidence="14">
        <text>O-phospho-L-threonyl-[protein] + H2O = L-threonyl-[protein] + phosphate</text>
        <dbReference type="Rhea" id="RHEA:47004"/>
        <dbReference type="Rhea" id="RHEA-COMP:11060"/>
        <dbReference type="Rhea" id="RHEA-COMP:11605"/>
        <dbReference type="ChEBI" id="CHEBI:15377"/>
        <dbReference type="ChEBI" id="CHEBI:30013"/>
        <dbReference type="ChEBI" id="CHEBI:43474"/>
        <dbReference type="ChEBI" id="CHEBI:61977"/>
        <dbReference type="EC" id="3.1.3.16"/>
    </reaction>
</comment>
<evidence type="ECO:0000256" key="6">
    <source>
        <dbReference type="ARBA" id="ARBA00022473"/>
    </source>
</evidence>
<evidence type="ECO:0000256" key="10">
    <source>
        <dbReference type="ARBA" id="ARBA00023015"/>
    </source>
</evidence>
<dbReference type="SMART" id="SM00577">
    <property type="entry name" value="CPDc"/>
    <property type="match status" value="1"/>
</dbReference>
<feature type="compositionally biased region" description="Polar residues" evidence="16">
    <location>
        <begin position="652"/>
        <end position="661"/>
    </location>
</feature>
<feature type="region of interest" description="Disordered" evidence="16">
    <location>
        <begin position="788"/>
        <end position="811"/>
    </location>
</feature>
<protein>
    <recommendedName>
        <fullName evidence="5">protein-serine/threonine phosphatase</fullName>
        <ecNumber evidence="5">3.1.3.16</ecNumber>
    </recommendedName>
</protein>
<dbReference type="Gene3D" id="3.40.50.1000">
    <property type="entry name" value="HAD superfamily/HAD-like"/>
    <property type="match status" value="1"/>
</dbReference>
<dbReference type="SUPFAM" id="SSF54768">
    <property type="entry name" value="dsRNA-binding domain-like"/>
    <property type="match status" value="1"/>
</dbReference>
<dbReference type="InterPro" id="IPR023214">
    <property type="entry name" value="HAD_sf"/>
</dbReference>
<evidence type="ECO:0000256" key="12">
    <source>
        <dbReference type="ARBA" id="ARBA00023242"/>
    </source>
</evidence>
<comment type="cofactor">
    <cofactor evidence="2">
        <name>Co(2+)</name>
        <dbReference type="ChEBI" id="CHEBI:48828"/>
    </cofactor>
</comment>
<evidence type="ECO:0000256" key="15">
    <source>
        <dbReference type="PROSITE-ProRule" id="PRU00266"/>
    </source>
</evidence>
<evidence type="ECO:0000256" key="7">
    <source>
        <dbReference type="ARBA" id="ARBA00022723"/>
    </source>
</evidence>
<dbReference type="GO" id="GO:0009755">
    <property type="term" value="P:hormone-mediated signaling pathway"/>
    <property type="evidence" value="ECO:0007669"/>
    <property type="project" value="UniProtKB-ARBA"/>
</dbReference>
<dbReference type="Pfam" id="PF00035">
    <property type="entry name" value="dsrm"/>
    <property type="match status" value="1"/>
</dbReference>
<comment type="subcellular location">
    <subcellularLocation>
        <location evidence="4">Nucleus</location>
    </subcellularLocation>
</comment>
<feature type="region of interest" description="Disordered" evidence="16">
    <location>
        <begin position="621"/>
        <end position="661"/>
    </location>
</feature>
<dbReference type="GO" id="GO:0045892">
    <property type="term" value="P:negative regulation of DNA-templated transcription"/>
    <property type="evidence" value="ECO:0007669"/>
    <property type="project" value="UniProtKB-ARBA"/>
</dbReference>
<evidence type="ECO:0000256" key="11">
    <source>
        <dbReference type="ARBA" id="ARBA00023163"/>
    </source>
</evidence>
<organism evidence="19 20">
    <name type="scientific">Acacia crassicarpa</name>
    <name type="common">northern wattle</name>
    <dbReference type="NCBI Taxonomy" id="499986"/>
    <lineage>
        <taxon>Eukaryota</taxon>
        <taxon>Viridiplantae</taxon>
        <taxon>Streptophyta</taxon>
        <taxon>Embryophyta</taxon>
        <taxon>Tracheophyta</taxon>
        <taxon>Spermatophyta</taxon>
        <taxon>Magnoliopsida</taxon>
        <taxon>eudicotyledons</taxon>
        <taxon>Gunneridae</taxon>
        <taxon>Pentapetalae</taxon>
        <taxon>rosids</taxon>
        <taxon>fabids</taxon>
        <taxon>Fabales</taxon>
        <taxon>Fabaceae</taxon>
        <taxon>Caesalpinioideae</taxon>
        <taxon>mimosoid clade</taxon>
        <taxon>Acacieae</taxon>
        <taxon>Acacia</taxon>
    </lineage>
</organism>
<evidence type="ECO:0000259" key="17">
    <source>
        <dbReference type="PROSITE" id="PS50137"/>
    </source>
</evidence>
<keyword evidence="20" id="KW-1185">Reference proteome</keyword>
<dbReference type="GO" id="GO:0046872">
    <property type="term" value="F:metal ion binding"/>
    <property type="evidence" value="ECO:0007669"/>
    <property type="project" value="UniProtKB-KW"/>
</dbReference>
<comment type="cofactor">
    <cofactor evidence="3">
        <name>Mg(2+)</name>
        <dbReference type="ChEBI" id="CHEBI:18420"/>
    </cofactor>
</comment>
<keyword evidence="9 15" id="KW-0694">RNA-binding</keyword>
<dbReference type="PROSITE" id="PS50969">
    <property type="entry name" value="FCP1"/>
    <property type="match status" value="1"/>
</dbReference>
<evidence type="ECO:0000256" key="1">
    <source>
        <dbReference type="ARBA" id="ARBA00001936"/>
    </source>
</evidence>
<dbReference type="PANTHER" id="PTHR23081:SF24">
    <property type="entry name" value="RNA POLYMERASE II C-TERMINAL DOMAIN PHOSPHATASE-LIKE 2"/>
    <property type="match status" value="1"/>
</dbReference>
<comment type="cofactor">
    <cofactor evidence="1">
        <name>Mn(2+)</name>
        <dbReference type="ChEBI" id="CHEBI:29035"/>
    </cofactor>
</comment>
<evidence type="ECO:0000256" key="8">
    <source>
        <dbReference type="ARBA" id="ARBA00022801"/>
    </source>
</evidence>